<dbReference type="EMBL" id="JAUDFV010000133">
    <property type="protein sequence ID" value="KAL2726501.1"/>
    <property type="molecule type" value="Genomic_DNA"/>
</dbReference>
<dbReference type="AlphaFoldDB" id="A0ABD2B181"/>
<name>A0ABD2B181_VESSQ</name>
<gene>
    <name evidence="1" type="ORF">V1478_006779</name>
</gene>
<sequence>MIIKFIPRFMHGGDKKNVNVQNVQSTLQRQKKFYKYICKIYQMGLTYYFRSTFVIPLLTFGNIDKLISFSYETLQTICYI</sequence>
<protein>
    <submittedName>
        <fullName evidence="1">Uncharacterized protein</fullName>
    </submittedName>
</protein>
<reference evidence="1 2" key="1">
    <citation type="journal article" date="2024" name="Ann. Entomol. Soc. Am.">
        <title>Genomic analyses of the southern and eastern yellowjacket wasps (Hymenoptera: Vespidae) reveal evolutionary signatures of social life.</title>
        <authorList>
            <person name="Catto M.A."/>
            <person name="Caine P.B."/>
            <person name="Orr S.E."/>
            <person name="Hunt B.G."/>
            <person name="Goodisman M.A.D."/>
        </authorList>
    </citation>
    <scope>NUCLEOTIDE SEQUENCE [LARGE SCALE GENOMIC DNA]</scope>
    <source>
        <strain evidence="1">233</strain>
        <tissue evidence="1">Head and thorax</tissue>
    </source>
</reference>
<evidence type="ECO:0000313" key="2">
    <source>
        <dbReference type="Proteomes" id="UP001607302"/>
    </source>
</evidence>
<accession>A0ABD2B181</accession>
<dbReference type="Proteomes" id="UP001607302">
    <property type="component" value="Unassembled WGS sequence"/>
</dbReference>
<proteinExistence type="predicted"/>
<organism evidence="1 2">
    <name type="scientific">Vespula squamosa</name>
    <name type="common">Southern yellow jacket</name>
    <name type="synonym">Wasp</name>
    <dbReference type="NCBI Taxonomy" id="30214"/>
    <lineage>
        <taxon>Eukaryota</taxon>
        <taxon>Metazoa</taxon>
        <taxon>Ecdysozoa</taxon>
        <taxon>Arthropoda</taxon>
        <taxon>Hexapoda</taxon>
        <taxon>Insecta</taxon>
        <taxon>Pterygota</taxon>
        <taxon>Neoptera</taxon>
        <taxon>Endopterygota</taxon>
        <taxon>Hymenoptera</taxon>
        <taxon>Apocrita</taxon>
        <taxon>Aculeata</taxon>
        <taxon>Vespoidea</taxon>
        <taxon>Vespidae</taxon>
        <taxon>Vespinae</taxon>
        <taxon>Vespula</taxon>
    </lineage>
</organism>
<comment type="caution">
    <text evidence="1">The sequence shown here is derived from an EMBL/GenBank/DDBJ whole genome shotgun (WGS) entry which is preliminary data.</text>
</comment>
<evidence type="ECO:0000313" key="1">
    <source>
        <dbReference type="EMBL" id="KAL2726501.1"/>
    </source>
</evidence>
<keyword evidence="2" id="KW-1185">Reference proteome</keyword>